<protein>
    <submittedName>
        <fullName evidence="1">Uncharacterized protein</fullName>
    </submittedName>
</protein>
<keyword evidence="2" id="KW-1185">Reference proteome</keyword>
<reference evidence="1" key="1">
    <citation type="submission" date="2023-10" db="EMBL/GenBank/DDBJ databases">
        <authorList>
            <person name="Domelevo Entfellner J.-B."/>
        </authorList>
    </citation>
    <scope>NUCLEOTIDE SEQUENCE</scope>
</reference>
<accession>A0AA86S4F7</accession>
<evidence type="ECO:0000313" key="2">
    <source>
        <dbReference type="Proteomes" id="UP001189624"/>
    </source>
</evidence>
<sequence>MAMIDVMIEVALLSGREVEAERVQMIEKSMKVESLGVAKEEVGEVMEVVVEVKKVKVGEKGVNLVAMEENPQEYQVSLQICLKQDPKSYLSPEAENPFQKDCSAVEIQWRLSLGVTADVSESTIMRVASAGDALLGKSLSSSSSNTREDKKPGS</sequence>
<dbReference type="AlphaFoldDB" id="A0AA86S4F7"/>
<proteinExistence type="predicted"/>
<evidence type="ECO:0000313" key="1">
    <source>
        <dbReference type="EMBL" id="CAJ1932951.1"/>
    </source>
</evidence>
<gene>
    <name evidence="1" type="ORF">AYBTSS11_LOCUS6076</name>
</gene>
<organism evidence="1 2">
    <name type="scientific">Sphenostylis stenocarpa</name>
    <dbReference type="NCBI Taxonomy" id="92480"/>
    <lineage>
        <taxon>Eukaryota</taxon>
        <taxon>Viridiplantae</taxon>
        <taxon>Streptophyta</taxon>
        <taxon>Embryophyta</taxon>
        <taxon>Tracheophyta</taxon>
        <taxon>Spermatophyta</taxon>
        <taxon>Magnoliopsida</taxon>
        <taxon>eudicotyledons</taxon>
        <taxon>Gunneridae</taxon>
        <taxon>Pentapetalae</taxon>
        <taxon>rosids</taxon>
        <taxon>fabids</taxon>
        <taxon>Fabales</taxon>
        <taxon>Fabaceae</taxon>
        <taxon>Papilionoideae</taxon>
        <taxon>50 kb inversion clade</taxon>
        <taxon>NPAAA clade</taxon>
        <taxon>indigoferoid/millettioid clade</taxon>
        <taxon>Phaseoleae</taxon>
        <taxon>Sphenostylis</taxon>
    </lineage>
</organism>
<name>A0AA86S4F7_9FABA</name>
<dbReference type="Gramene" id="rna-AYBTSS11_LOCUS6076">
    <property type="protein sequence ID" value="CAJ1932951.1"/>
    <property type="gene ID" value="gene-AYBTSS11_LOCUS6076"/>
</dbReference>
<dbReference type="Proteomes" id="UP001189624">
    <property type="component" value="Chromosome 2"/>
</dbReference>
<dbReference type="EMBL" id="OY731399">
    <property type="protein sequence ID" value="CAJ1932951.1"/>
    <property type="molecule type" value="Genomic_DNA"/>
</dbReference>